<name>A0A7W7Y7E1_9BACT</name>
<keyword evidence="3" id="KW-1185">Reference proteome</keyword>
<proteinExistence type="predicted"/>
<dbReference type="PANTHER" id="PTHR35519">
    <property type="entry name" value="MEMBRANE PROTEINS"/>
    <property type="match status" value="1"/>
</dbReference>
<protein>
    <recommendedName>
        <fullName evidence="4">DUF4112 domain-containing protein</fullName>
    </recommendedName>
</protein>
<comment type="caution">
    <text evidence="2">The sequence shown here is derived from an EMBL/GenBank/DDBJ whole genome shotgun (WGS) entry which is preliminary data.</text>
</comment>
<feature type="transmembrane region" description="Helical" evidence="1">
    <location>
        <begin position="151"/>
        <end position="178"/>
    </location>
</feature>
<keyword evidence="1" id="KW-0472">Membrane</keyword>
<evidence type="ECO:0000256" key="1">
    <source>
        <dbReference type="SAM" id="Phobius"/>
    </source>
</evidence>
<dbReference type="AlphaFoldDB" id="A0A7W7Y7E1"/>
<dbReference type="EMBL" id="JACHIG010000001">
    <property type="protein sequence ID" value="MBB5030998.1"/>
    <property type="molecule type" value="Genomic_DNA"/>
</dbReference>
<accession>A0A7W7Y7E1</accession>
<evidence type="ECO:0000313" key="2">
    <source>
        <dbReference type="EMBL" id="MBB5030998.1"/>
    </source>
</evidence>
<dbReference type="InterPro" id="IPR025187">
    <property type="entry name" value="DUF4112"/>
</dbReference>
<sequence>MPAPTPDLKVDEVLPPAQINPIAAKLAASADPGDRATARILAKYLDELLRLPGTNVRIGLDPILALFPGVGDTVASGAGLIILIEALRSGVSIPVFLRMTLNMGANFLLGLIPGAGALASIFFKSNSRNLHLLHTWQAGHSAKVERSTLRFYLGLLILAGMVATFIIVGWAFYAWLFYSAVQAVLHALGMR</sequence>
<feature type="transmembrane region" description="Helical" evidence="1">
    <location>
        <begin position="63"/>
        <end position="84"/>
    </location>
</feature>
<dbReference type="PANTHER" id="PTHR35519:SF2">
    <property type="entry name" value="PH DOMAIN PROTEIN"/>
    <property type="match status" value="1"/>
</dbReference>
<feature type="transmembrane region" description="Helical" evidence="1">
    <location>
        <begin position="104"/>
        <end position="123"/>
    </location>
</feature>
<reference evidence="2 3" key="1">
    <citation type="submission" date="2020-08" db="EMBL/GenBank/DDBJ databases">
        <title>Genomic Encyclopedia of Type Strains, Phase IV (KMG-IV): sequencing the most valuable type-strain genomes for metagenomic binning, comparative biology and taxonomic classification.</title>
        <authorList>
            <person name="Goeker M."/>
        </authorList>
    </citation>
    <scope>NUCLEOTIDE SEQUENCE [LARGE SCALE GENOMIC DNA]</scope>
    <source>
        <strain evidence="2 3">DSM 12252</strain>
    </source>
</reference>
<dbReference type="RefSeq" id="WP_184337945.1">
    <property type="nucleotide sequence ID" value="NZ_JACHIG010000001.1"/>
</dbReference>
<evidence type="ECO:0000313" key="3">
    <source>
        <dbReference type="Proteomes" id="UP000590740"/>
    </source>
</evidence>
<gene>
    <name evidence="2" type="ORF">HNQ65_000552</name>
</gene>
<keyword evidence="1" id="KW-1133">Transmembrane helix</keyword>
<keyword evidence="1" id="KW-0812">Transmembrane</keyword>
<organism evidence="2 3">
    <name type="scientific">Prosthecobacter vanneervenii</name>
    <dbReference type="NCBI Taxonomy" id="48466"/>
    <lineage>
        <taxon>Bacteria</taxon>
        <taxon>Pseudomonadati</taxon>
        <taxon>Verrucomicrobiota</taxon>
        <taxon>Verrucomicrobiia</taxon>
        <taxon>Verrucomicrobiales</taxon>
        <taxon>Verrucomicrobiaceae</taxon>
        <taxon>Prosthecobacter</taxon>
    </lineage>
</organism>
<dbReference type="Proteomes" id="UP000590740">
    <property type="component" value="Unassembled WGS sequence"/>
</dbReference>
<dbReference type="Pfam" id="PF13430">
    <property type="entry name" value="DUF4112"/>
    <property type="match status" value="1"/>
</dbReference>
<evidence type="ECO:0008006" key="4">
    <source>
        <dbReference type="Google" id="ProtNLM"/>
    </source>
</evidence>